<dbReference type="EMBL" id="LUUJ01000066">
    <property type="protein sequence ID" value="OAI17681.1"/>
    <property type="molecule type" value="Genomic_DNA"/>
</dbReference>
<comment type="caution">
    <text evidence="1">The sequence shown here is derived from an EMBL/GenBank/DDBJ whole genome shotgun (WGS) entry which is preliminary data.</text>
</comment>
<gene>
    <name evidence="1" type="ORF">A1507_10595</name>
</gene>
<protein>
    <submittedName>
        <fullName evidence="1">Uncharacterized protein</fullName>
    </submittedName>
</protein>
<proteinExistence type="predicted"/>
<dbReference type="AlphaFoldDB" id="A0A177NII8"/>
<evidence type="ECO:0000313" key="2">
    <source>
        <dbReference type="Proteomes" id="UP000077857"/>
    </source>
</evidence>
<organism evidence="1 2">
    <name type="scientific">Methylomonas koyamae</name>
    <dbReference type="NCBI Taxonomy" id="702114"/>
    <lineage>
        <taxon>Bacteria</taxon>
        <taxon>Pseudomonadati</taxon>
        <taxon>Pseudomonadota</taxon>
        <taxon>Gammaproteobacteria</taxon>
        <taxon>Methylococcales</taxon>
        <taxon>Methylococcaceae</taxon>
        <taxon>Methylomonas</taxon>
    </lineage>
</organism>
<dbReference type="OrthoDB" id="5565536at2"/>
<evidence type="ECO:0000313" key="1">
    <source>
        <dbReference type="EMBL" id="OAI17681.1"/>
    </source>
</evidence>
<accession>A0A177NII8</accession>
<sequence>MHIDSPFMTDNASLPFQLTHESMASWLKSLSSLAPAVAANRLNLTLKQLVRTDADANALLPLLINLSPLALHLSNSLANLARTEQQSKAYKIAKLAVQLLRHLGLALCRAIESKQLATETVPTAIFHALHLIGYCQRNSALFYEPPSATLWKKTALLYQIAEKKNWLQQEIAGKFADFKQPNSIEGVVKRNLLFAIFAPNRYAVAEIEPLFKLAAITQPLLETSMQPSQGPDFYWELKDSEPCPAKRGHWQTSRGMMAICTQRLGHALRLGEISSELPQTTVSKLTQHLCGYDQLFATVDLKPPILPARFFPGLGSVQAYLASQDKLSKIMRLSGQTASRNVLRDMSLVPLEHEKNFYKPSTGHVSNFNNQPGFPVTLLRNHSKQFVVAESSEGAFSTGDIGMLSREQQAPRLMLVRRQAAFEDTSLIAFEPVIGELSIHDIAGDGGKTVQAVLVTDENHSEVFLPKGKYALESKIALPNGTTLVLKSCLEFNEYYARFRVTLDS</sequence>
<reference evidence="1 2" key="1">
    <citation type="submission" date="2016-03" db="EMBL/GenBank/DDBJ databases">
        <authorList>
            <person name="Ploux O."/>
        </authorList>
    </citation>
    <scope>NUCLEOTIDE SEQUENCE [LARGE SCALE GENOMIC DNA]</scope>
    <source>
        <strain evidence="1 2">R-45378</strain>
    </source>
</reference>
<dbReference type="Proteomes" id="UP000077857">
    <property type="component" value="Unassembled WGS sequence"/>
</dbReference>
<name>A0A177NII8_9GAMM</name>
<dbReference type="RefSeq" id="WP_064040202.1">
    <property type="nucleotide sequence ID" value="NZ_LUUJ01000066.1"/>
</dbReference>